<dbReference type="AlphaFoldDB" id="A0A1I3C4I2"/>
<protein>
    <submittedName>
        <fullName evidence="2">Uncharacterized membrane protein YkvI</fullName>
    </submittedName>
</protein>
<dbReference type="Proteomes" id="UP000183639">
    <property type="component" value="Unassembled WGS sequence"/>
</dbReference>
<dbReference type="EMBL" id="FOQK01000002">
    <property type="protein sequence ID" value="SFH69236.1"/>
    <property type="molecule type" value="Genomic_DNA"/>
</dbReference>
<dbReference type="RefSeq" id="WP_075441877.1">
    <property type="nucleotide sequence ID" value="NZ_FOQK01000002.1"/>
</dbReference>
<keyword evidence="1" id="KW-0472">Membrane</keyword>
<dbReference type="OrthoDB" id="4424890at2"/>
<keyword evidence="1" id="KW-0812">Transmembrane</keyword>
<feature type="transmembrane region" description="Helical" evidence="1">
    <location>
        <begin position="143"/>
        <end position="163"/>
    </location>
</feature>
<keyword evidence="1" id="KW-1133">Transmembrane helix</keyword>
<feature type="transmembrane region" description="Helical" evidence="1">
    <location>
        <begin position="186"/>
        <end position="209"/>
    </location>
</feature>
<gene>
    <name evidence="2" type="ORF">SAMN04487861_102140</name>
</gene>
<evidence type="ECO:0000256" key="1">
    <source>
        <dbReference type="SAM" id="Phobius"/>
    </source>
</evidence>
<feature type="transmembrane region" description="Helical" evidence="1">
    <location>
        <begin position="329"/>
        <end position="346"/>
    </location>
</feature>
<dbReference type="InterPro" id="IPR038728">
    <property type="entry name" value="YkvI-like"/>
</dbReference>
<proteinExistence type="predicted"/>
<feature type="transmembrane region" description="Helical" evidence="1">
    <location>
        <begin position="303"/>
        <end position="323"/>
    </location>
</feature>
<organism evidence="2 3">
    <name type="scientific">Selenomonas ruminantium</name>
    <dbReference type="NCBI Taxonomy" id="971"/>
    <lineage>
        <taxon>Bacteria</taxon>
        <taxon>Bacillati</taxon>
        <taxon>Bacillota</taxon>
        <taxon>Negativicutes</taxon>
        <taxon>Selenomonadales</taxon>
        <taxon>Selenomonadaceae</taxon>
        <taxon>Selenomonas</taxon>
    </lineage>
</organism>
<sequence>MKFSKESISIAMAYVGVLVGAGLSSGQDLLQYFLSFGEIGLAGVAVLGILNIIFGRIIVTLGSHYQSSNHQEVLEQIAHPIIQRIIDVTLVVSCFVVGFVMVAGAGANLQQQFGLPSWLGALVCSLLVCVIAFLDFDKITRVLGVFTPIIVVMILLVTGYTFWGKSYDFAMLDAVSKSLRPAMPNVYLAVINYFALCVMNGVSMAFVLGGSVVRISDAEKGGALGGAIIGVIVGSASMALFANLDKVKDAEIPMLTLVNQIHPAFAVIYAVVIFALIFNTAFSLYYATARRFAGSDIGKMRKILIGIVALGYVCSFGGFSQLVSWMYPLLGYMGILLLVVLAVAWVEERENIIREKFLRRKMMRLLFRKYDDEAEFNAGHKKAFKKLGEMSAADTEELTRDIKSYVEDVVENTDDLQAYAKENLSMEGAPPKDGQEKK</sequence>
<feature type="transmembrane region" description="Helical" evidence="1">
    <location>
        <begin position="118"/>
        <end position="136"/>
    </location>
</feature>
<name>A0A1I3C4I2_SELRU</name>
<evidence type="ECO:0000313" key="2">
    <source>
        <dbReference type="EMBL" id="SFH69236.1"/>
    </source>
</evidence>
<dbReference type="PANTHER" id="PTHR37814:SF1">
    <property type="entry name" value="MEMBRANE PROTEIN"/>
    <property type="match status" value="1"/>
</dbReference>
<feature type="transmembrane region" description="Helical" evidence="1">
    <location>
        <begin position="85"/>
        <end position="106"/>
    </location>
</feature>
<accession>A0A1I3C4I2</accession>
<evidence type="ECO:0000313" key="3">
    <source>
        <dbReference type="Proteomes" id="UP000183639"/>
    </source>
</evidence>
<feature type="transmembrane region" description="Helical" evidence="1">
    <location>
        <begin position="42"/>
        <end position="65"/>
    </location>
</feature>
<feature type="transmembrane region" description="Helical" evidence="1">
    <location>
        <begin position="221"/>
        <end position="241"/>
    </location>
</feature>
<dbReference type="PANTHER" id="PTHR37814">
    <property type="entry name" value="CONSERVED MEMBRANE PROTEIN"/>
    <property type="match status" value="1"/>
</dbReference>
<reference evidence="2 3" key="1">
    <citation type="submission" date="2016-10" db="EMBL/GenBank/DDBJ databases">
        <authorList>
            <person name="de Groot N.N."/>
        </authorList>
    </citation>
    <scope>NUCLEOTIDE SEQUENCE [LARGE SCALE GENOMIC DNA]</scope>
    <source>
        <strain evidence="2 3">Z108</strain>
    </source>
</reference>
<feature type="transmembrane region" description="Helical" evidence="1">
    <location>
        <begin position="261"/>
        <end position="282"/>
    </location>
</feature>